<dbReference type="Gene3D" id="1.10.10.10">
    <property type="entry name" value="Winged helix-like DNA-binding domain superfamily/Winged helix DNA-binding domain"/>
    <property type="match status" value="1"/>
</dbReference>
<evidence type="ECO:0000256" key="10">
    <source>
        <dbReference type="ARBA" id="ARBA00034808"/>
    </source>
</evidence>
<dbReference type="GO" id="GO:0016787">
    <property type="term" value="F:hydrolase activity"/>
    <property type="evidence" value="ECO:0007669"/>
    <property type="project" value="UniProtKB-KW"/>
</dbReference>
<dbReference type="CDD" id="cd17920">
    <property type="entry name" value="DEXHc_RecQ"/>
    <property type="match status" value="1"/>
</dbReference>
<dbReference type="PROSITE" id="PS51194">
    <property type="entry name" value="HELICASE_CTER"/>
    <property type="match status" value="1"/>
</dbReference>
<dbReference type="AlphaFoldDB" id="A0A1M4XDY3"/>
<dbReference type="InterPro" id="IPR032284">
    <property type="entry name" value="RecQ_Zn-bd"/>
</dbReference>
<dbReference type="Gene3D" id="3.40.50.300">
    <property type="entry name" value="P-loop containing nucleotide triphosphate hydrolases"/>
    <property type="match status" value="2"/>
</dbReference>
<dbReference type="SMART" id="SM00490">
    <property type="entry name" value="HELICc"/>
    <property type="match status" value="1"/>
</dbReference>
<dbReference type="InterPro" id="IPR004589">
    <property type="entry name" value="DNA_helicase_ATP-dep_RecQ"/>
</dbReference>
<evidence type="ECO:0000313" key="16">
    <source>
        <dbReference type="Proteomes" id="UP000184406"/>
    </source>
</evidence>
<keyword evidence="2" id="KW-0479">Metal-binding</keyword>
<dbReference type="GO" id="GO:0006310">
    <property type="term" value="P:DNA recombination"/>
    <property type="evidence" value="ECO:0007669"/>
    <property type="project" value="InterPro"/>
</dbReference>
<dbReference type="GO" id="GO:0046872">
    <property type="term" value="F:metal ion binding"/>
    <property type="evidence" value="ECO:0007669"/>
    <property type="project" value="UniProtKB-KW"/>
</dbReference>
<evidence type="ECO:0000259" key="13">
    <source>
        <dbReference type="PROSITE" id="PS51192"/>
    </source>
</evidence>
<dbReference type="InterPro" id="IPR036388">
    <property type="entry name" value="WH-like_DNA-bd_sf"/>
</dbReference>
<keyword evidence="7" id="KW-0238">DNA-binding</keyword>
<evidence type="ECO:0000313" key="15">
    <source>
        <dbReference type="EMBL" id="SHE91665.1"/>
    </source>
</evidence>
<dbReference type="InterPro" id="IPR011545">
    <property type="entry name" value="DEAD/DEAH_box_helicase_dom"/>
</dbReference>
<evidence type="ECO:0000256" key="11">
    <source>
        <dbReference type="ARBA" id="ARBA00044535"/>
    </source>
</evidence>
<dbReference type="Pfam" id="PF16124">
    <property type="entry name" value="RecQ_Zn_bind"/>
    <property type="match status" value="1"/>
</dbReference>
<dbReference type="PANTHER" id="PTHR13710:SF105">
    <property type="entry name" value="ATP-DEPENDENT DNA HELICASE Q1"/>
    <property type="match status" value="1"/>
</dbReference>
<dbReference type="OrthoDB" id="9763310at2"/>
<evidence type="ECO:0000256" key="5">
    <source>
        <dbReference type="ARBA" id="ARBA00022806"/>
    </source>
</evidence>
<dbReference type="GO" id="GO:0003677">
    <property type="term" value="F:DNA binding"/>
    <property type="evidence" value="ECO:0007669"/>
    <property type="project" value="UniProtKB-KW"/>
</dbReference>
<evidence type="ECO:0000256" key="4">
    <source>
        <dbReference type="ARBA" id="ARBA00022801"/>
    </source>
</evidence>
<keyword evidence="16" id="KW-1185">Reference proteome</keyword>
<dbReference type="GO" id="GO:0030894">
    <property type="term" value="C:replisome"/>
    <property type="evidence" value="ECO:0007669"/>
    <property type="project" value="TreeGrafter"/>
</dbReference>
<evidence type="ECO:0000256" key="3">
    <source>
        <dbReference type="ARBA" id="ARBA00022741"/>
    </source>
</evidence>
<reference evidence="16" key="1">
    <citation type="submission" date="2016-11" db="EMBL/GenBank/DDBJ databases">
        <authorList>
            <person name="Varghese N."/>
            <person name="Submissions S."/>
        </authorList>
    </citation>
    <scope>NUCLEOTIDE SEQUENCE [LARGE SCALE GENOMIC DNA]</scope>
    <source>
        <strain evidence="16">DSM 17539</strain>
    </source>
</reference>
<proteinExistence type="inferred from homology"/>
<comment type="similarity">
    <text evidence="1">Belongs to the helicase family. RecQ subfamily.</text>
</comment>
<protein>
    <recommendedName>
        <fullName evidence="11">ATP-dependent DNA helicase RecQ</fullName>
        <ecNumber evidence="10">5.6.2.4</ecNumber>
    </recommendedName>
    <alternativeName>
        <fullName evidence="12">DNA 3'-5' helicase RecQ</fullName>
    </alternativeName>
</protein>
<feature type="domain" description="Helicase C-terminal" evidence="14">
    <location>
        <begin position="218"/>
        <end position="361"/>
    </location>
</feature>
<evidence type="ECO:0000256" key="6">
    <source>
        <dbReference type="ARBA" id="ARBA00022840"/>
    </source>
</evidence>
<dbReference type="EMBL" id="FQUX01000002">
    <property type="protein sequence ID" value="SHE91665.1"/>
    <property type="molecule type" value="Genomic_DNA"/>
</dbReference>
<keyword evidence="4" id="KW-0378">Hydrolase</keyword>
<dbReference type="InterPro" id="IPR001650">
    <property type="entry name" value="Helicase_C-like"/>
</dbReference>
<dbReference type="SMART" id="SM00487">
    <property type="entry name" value="DEXDc"/>
    <property type="match status" value="1"/>
</dbReference>
<dbReference type="PANTHER" id="PTHR13710">
    <property type="entry name" value="DNA HELICASE RECQ FAMILY MEMBER"/>
    <property type="match status" value="1"/>
</dbReference>
<gene>
    <name evidence="15" type="ORF">SAMN03080594_10240</name>
</gene>
<dbReference type="GO" id="GO:0009378">
    <property type="term" value="F:four-way junction helicase activity"/>
    <property type="evidence" value="ECO:0007669"/>
    <property type="project" value="TreeGrafter"/>
</dbReference>
<sequence length="634" mass="72358">MQQQPKDILQKFWGFPDFKNSQEDIISAVMNGQDVLALLPTGGGKSLCYQVPALASEGICIVVSPLIALIRNQVDTLKKLGIKAIALTGGISFDEVNNLLDNCLYGNYKFLYLSPERLQQELVQERIRQMNVNLIAIDEAHCISQWGNDFRPAYLECHILKELAPNVPMIALTATATDMVVKDICQNLHLELPLVVKDSFSRNNITFSVCWEEDKKYRLKELCAQTNTSTIVYVRSRKMTMELAYYLTQQGHTATFFHGGISKKDKDTRLNQWLENKVKIMVATNAFGMGIDKPDVGLVVHYQIPDSMENYFQEAGRAGRDGEPANAVLITNPMDEAQVRKQFLGVLPDVDFLKLLYRKLANYFQIPFGEGSGETYQLPFNSFCETYKLNTTLTYNGLRLLDQNSVISLTEAFSQRTSILMIASKHQIFDYLEKNRSSATIVQTILRTYGGIFDFETKINPLLISRKANTTEKEVLGVLEQMEKDEIIEYHAQHSDLEITFLVPREDERTINIFAKKIKQIQQVKKDNVESMLTYIKNAKLCRNRQILNYFGETSKDNCGKCDVCIQKNPVNNDIIKIIEQDILQILMVKKESSRGLIKLLTYKESSVILALQRLLEEQRISVNSINQYEIIKR</sequence>
<dbReference type="Pfam" id="PF00270">
    <property type="entry name" value="DEAD"/>
    <property type="match status" value="1"/>
</dbReference>
<evidence type="ECO:0000256" key="8">
    <source>
        <dbReference type="ARBA" id="ARBA00023235"/>
    </source>
</evidence>
<evidence type="ECO:0000256" key="12">
    <source>
        <dbReference type="ARBA" id="ARBA00044550"/>
    </source>
</evidence>
<dbReference type="FunFam" id="3.40.50.300:FF:001389">
    <property type="entry name" value="ATP-dependent DNA helicase RecQ"/>
    <property type="match status" value="1"/>
</dbReference>
<dbReference type="EC" id="5.6.2.4" evidence="10"/>
<keyword evidence="6" id="KW-0067">ATP-binding</keyword>
<evidence type="ECO:0000256" key="1">
    <source>
        <dbReference type="ARBA" id="ARBA00005446"/>
    </source>
</evidence>
<dbReference type="GO" id="GO:0005524">
    <property type="term" value="F:ATP binding"/>
    <property type="evidence" value="ECO:0007669"/>
    <property type="project" value="UniProtKB-KW"/>
</dbReference>
<dbReference type="GO" id="GO:0043138">
    <property type="term" value="F:3'-5' DNA helicase activity"/>
    <property type="evidence" value="ECO:0007669"/>
    <property type="project" value="UniProtKB-EC"/>
</dbReference>
<keyword evidence="3" id="KW-0547">Nucleotide-binding</keyword>
<evidence type="ECO:0000256" key="2">
    <source>
        <dbReference type="ARBA" id="ARBA00022723"/>
    </source>
</evidence>
<evidence type="ECO:0000259" key="14">
    <source>
        <dbReference type="PROSITE" id="PS51194"/>
    </source>
</evidence>
<dbReference type="InterPro" id="IPR027417">
    <property type="entry name" value="P-loop_NTPase"/>
</dbReference>
<comment type="catalytic activity">
    <reaction evidence="9">
        <text>Couples ATP hydrolysis with the unwinding of duplex DNA by translocating in the 3'-5' direction.</text>
        <dbReference type="EC" id="5.6.2.4"/>
    </reaction>
</comment>
<keyword evidence="8" id="KW-0413">Isomerase</keyword>
<dbReference type="NCBIfam" id="TIGR00614">
    <property type="entry name" value="recQ_fam"/>
    <property type="match status" value="1"/>
</dbReference>
<evidence type="ECO:0000256" key="9">
    <source>
        <dbReference type="ARBA" id="ARBA00034617"/>
    </source>
</evidence>
<dbReference type="GO" id="GO:0043590">
    <property type="term" value="C:bacterial nucleoid"/>
    <property type="evidence" value="ECO:0007669"/>
    <property type="project" value="TreeGrafter"/>
</dbReference>
<accession>A0A1M4XDY3</accession>
<dbReference type="RefSeq" id="WP_072860924.1">
    <property type="nucleotide sequence ID" value="NZ_FQUX01000002.1"/>
</dbReference>
<dbReference type="GO" id="GO:0005737">
    <property type="term" value="C:cytoplasm"/>
    <property type="evidence" value="ECO:0007669"/>
    <property type="project" value="TreeGrafter"/>
</dbReference>
<evidence type="ECO:0000256" key="7">
    <source>
        <dbReference type="ARBA" id="ARBA00023125"/>
    </source>
</evidence>
<dbReference type="InterPro" id="IPR014001">
    <property type="entry name" value="Helicase_ATP-bd"/>
</dbReference>
<feature type="domain" description="Helicase ATP-binding" evidence="13">
    <location>
        <begin position="26"/>
        <end position="194"/>
    </location>
</feature>
<dbReference type="PROSITE" id="PS51192">
    <property type="entry name" value="HELICASE_ATP_BIND_1"/>
    <property type="match status" value="1"/>
</dbReference>
<dbReference type="Pfam" id="PF00271">
    <property type="entry name" value="Helicase_C"/>
    <property type="match status" value="1"/>
</dbReference>
<dbReference type="SUPFAM" id="SSF52540">
    <property type="entry name" value="P-loop containing nucleoside triphosphate hydrolases"/>
    <property type="match status" value="1"/>
</dbReference>
<name>A0A1M4XDY3_9FLAO</name>
<keyword evidence="5 15" id="KW-0347">Helicase</keyword>
<organism evidence="15 16">
    <name type="scientific">Arenibacter palladensis</name>
    <dbReference type="NCBI Taxonomy" id="237373"/>
    <lineage>
        <taxon>Bacteria</taxon>
        <taxon>Pseudomonadati</taxon>
        <taxon>Bacteroidota</taxon>
        <taxon>Flavobacteriia</taxon>
        <taxon>Flavobacteriales</taxon>
        <taxon>Flavobacteriaceae</taxon>
        <taxon>Arenibacter</taxon>
    </lineage>
</organism>
<dbReference type="GO" id="GO:0006281">
    <property type="term" value="P:DNA repair"/>
    <property type="evidence" value="ECO:0007669"/>
    <property type="project" value="TreeGrafter"/>
</dbReference>
<dbReference type="Proteomes" id="UP000184406">
    <property type="component" value="Unassembled WGS sequence"/>
</dbReference>